<dbReference type="Proteomes" id="UP000030647">
    <property type="component" value="Unassembled WGS sequence"/>
</dbReference>
<protein>
    <submittedName>
        <fullName evidence="2">Uncharacterized protein</fullName>
    </submittedName>
</protein>
<dbReference type="eggNOG" id="ENOG5030BQV">
    <property type="taxonomic scope" value="Bacteria"/>
</dbReference>
<name>U4TZJ1_9LACO</name>
<keyword evidence="1" id="KW-1133">Transmembrane helix</keyword>
<proteinExistence type="predicted"/>
<feature type="transmembrane region" description="Helical" evidence="1">
    <location>
        <begin position="29"/>
        <end position="49"/>
    </location>
</feature>
<organism evidence="2 3">
    <name type="scientific">Schleiferilactobacillus shenzhenensis LY-73</name>
    <dbReference type="NCBI Taxonomy" id="1231336"/>
    <lineage>
        <taxon>Bacteria</taxon>
        <taxon>Bacillati</taxon>
        <taxon>Bacillota</taxon>
        <taxon>Bacilli</taxon>
        <taxon>Lactobacillales</taxon>
        <taxon>Lactobacillaceae</taxon>
        <taxon>Schleiferilactobacillus</taxon>
    </lineage>
</organism>
<gene>
    <name evidence="2" type="ORF">L248_0396</name>
</gene>
<dbReference type="AlphaFoldDB" id="U4TZJ1"/>
<dbReference type="HOGENOM" id="CLU_2880312_0_0_9"/>
<evidence type="ECO:0000313" key="3">
    <source>
        <dbReference type="Proteomes" id="UP000030647"/>
    </source>
</evidence>
<dbReference type="EMBL" id="KI271582">
    <property type="protein sequence ID" value="ERL66717.1"/>
    <property type="molecule type" value="Genomic_DNA"/>
</dbReference>
<keyword evidence="1" id="KW-0812">Transmembrane</keyword>
<keyword evidence="3" id="KW-1185">Reference proteome</keyword>
<evidence type="ECO:0000313" key="2">
    <source>
        <dbReference type="EMBL" id="ERL66717.1"/>
    </source>
</evidence>
<keyword evidence="1" id="KW-0472">Membrane</keyword>
<dbReference type="STRING" id="1231336.L248_0396"/>
<accession>U4TZJ1</accession>
<sequence>MAVLYGVLSLIGVGAFVYDAFVQKERVDLFIVMGTLVALAAAVGNWQVYRRTKRRPVPQHVIQ</sequence>
<reference evidence="3" key="1">
    <citation type="journal article" date="2013" name="Genome Announc.">
        <title>Whole-Genome Sequencing of Lactobacillus shenzhenensis Strain LY-73T.</title>
        <authorList>
            <person name="Lin Z."/>
            <person name="Liu Z."/>
            <person name="Yang R."/>
            <person name="Zou Y."/>
            <person name="Wan D."/>
            <person name="Chen J."/>
            <person name="Guo M."/>
            <person name="Zhao J."/>
            <person name="Fang C."/>
            <person name="Yang R."/>
            <person name="Liu F."/>
        </authorList>
    </citation>
    <scope>NUCLEOTIDE SEQUENCE [LARGE SCALE GENOMIC DNA]</scope>
    <source>
        <strain evidence="3">LY-73</strain>
    </source>
</reference>
<evidence type="ECO:0000256" key="1">
    <source>
        <dbReference type="SAM" id="Phobius"/>
    </source>
</evidence>